<organism evidence="1 2">
    <name type="scientific">Aphanizomenon flos-aquae LD13</name>
    <dbReference type="NCBI Taxonomy" id="1710894"/>
    <lineage>
        <taxon>Bacteria</taxon>
        <taxon>Bacillati</taxon>
        <taxon>Cyanobacteriota</taxon>
        <taxon>Cyanophyceae</taxon>
        <taxon>Nostocales</taxon>
        <taxon>Aphanizomenonaceae</taxon>
        <taxon>Aphanizomenon</taxon>
    </lineage>
</organism>
<evidence type="ECO:0000313" key="1">
    <source>
        <dbReference type="EMBL" id="OBQ25727.1"/>
    </source>
</evidence>
<dbReference type="PATRIC" id="fig|1710894.3.peg.3502"/>
<dbReference type="EMBL" id="LJOY01000023">
    <property type="protein sequence ID" value="OBQ25727.1"/>
    <property type="molecule type" value="Genomic_DNA"/>
</dbReference>
<dbReference type="AlphaFoldDB" id="A0A1B7VXT2"/>
<sequence length="164" mass="19046">MLPKITNSTSWQQAEILMQPAFIRVIDNIRKQLDVCDWKGTYQDVLTWPANTTDETKALVTQLVQNMETATIAQIEEIKKTLTSLPMPYPGYHLLLQRQQEQVNIDLWDLCYQVCFLNYSSQNTAVDIDTNLIDEYGDVNWQYLENKTQELVKQVFANLPILSE</sequence>
<dbReference type="Proteomes" id="UP000092382">
    <property type="component" value="Unassembled WGS sequence"/>
</dbReference>
<name>A0A1B7VXT2_APHFL</name>
<proteinExistence type="predicted"/>
<comment type="caution">
    <text evidence="1">The sequence shown here is derived from an EMBL/GenBank/DDBJ whole genome shotgun (WGS) entry which is preliminary data.</text>
</comment>
<evidence type="ECO:0000313" key="2">
    <source>
        <dbReference type="Proteomes" id="UP000092382"/>
    </source>
</evidence>
<gene>
    <name evidence="1" type="ORF">AN481_08810</name>
</gene>
<protein>
    <submittedName>
        <fullName evidence="1">Uncharacterized protein</fullName>
    </submittedName>
</protein>
<accession>A0A1B7VXT2</accession>
<dbReference type="STRING" id="1803587.GCA_001593825_01620"/>
<reference evidence="1 2" key="1">
    <citation type="submission" date="2015-09" db="EMBL/GenBank/DDBJ databases">
        <title>Whole genome shotgun sequence assembly of Aphanizomenon flos-aquae UKL13.</title>
        <authorList>
            <person name="Driscoll C."/>
        </authorList>
    </citation>
    <scope>NUCLEOTIDE SEQUENCE [LARGE SCALE GENOMIC DNA]</scope>
    <source>
        <strain evidence="1">MDT13</strain>
    </source>
</reference>